<gene>
    <name evidence="1" type="ORF">WH298_20880</name>
</gene>
<accession>A0ABU8PY13</accession>
<evidence type="ECO:0000313" key="2">
    <source>
        <dbReference type="Proteomes" id="UP001362100"/>
    </source>
</evidence>
<dbReference type="RefSeq" id="WP_180823897.1">
    <property type="nucleotide sequence ID" value="NZ_JACAWY010000002.1"/>
</dbReference>
<dbReference type="EMBL" id="JBBGZW010000002">
    <property type="protein sequence ID" value="MEJ5047646.1"/>
    <property type="molecule type" value="Genomic_DNA"/>
</dbReference>
<sequence length="535" mass="61797">MITSAAELHRFLLKNQNFDFHPEHSRDLDLYRKMKQRLDLPEGEFISALESRHVSAEAYLRALIAVAEPLSKMYTDIINYCERSNFLTASGEGLIQWQVETDSGNVDFTMEAFRHFEQLKTLMPGDYEQMRRVKNDVMDWMGHEVINKLSIDISDNNIDWSALELFSILKRANKIYGDEHYTIFKGLNNCYIGDRYHEKNGHIEEVVKNHPGYAELLTEVQTHFGHENILQIASGFVELPFWKFRWQVYEIWIIAISCQQLSRCGFQLKAAQDGRSPLALGKTATLATHPHSDYKLIYQPRYVNQDNDAIHPDLVLTTDENVTAQNSTLIIECKQRIELTDAHIDIVFNKYSAGVCPQHGQVVVVNYDGIDNHRHVNNSRQMLFTQVSPDTTETQAFEDFLQQTHLFKRHLNEVWYIDISHSMRHYFNGEFQDFVTEKADLSAEGGQVKIWTFAHEVMSYEGESYPGLIDMSGETDGVNNEVRGMERLCQHIISQQIHYPGSRIYIITDLVDDLGYMLRQQGIESDTVSIINPSK</sequence>
<keyword evidence="2" id="KW-1185">Reference proteome</keyword>
<comment type="caution">
    <text evidence="1">The sequence shown here is derived from an EMBL/GenBank/DDBJ whole genome shotgun (WGS) entry which is preliminary data.</text>
</comment>
<evidence type="ECO:0000313" key="1">
    <source>
        <dbReference type="EMBL" id="MEJ5047646.1"/>
    </source>
</evidence>
<organism evidence="1 2">
    <name type="scientific">Pantoea nemavictus</name>
    <dbReference type="NCBI Taxonomy" id="2726955"/>
    <lineage>
        <taxon>Bacteria</taxon>
        <taxon>Pseudomonadati</taxon>
        <taxon>Pseudomonadota</taxon>
        <taxon>Gammaproteobacteria</taxon>
        <taxon>Enterobacterales</taxon>
        <taxon>Erwiniaceae</taxon>
        <taxon>Pantoea</taxon>
    </lineage>
</organism>
<proteinExistence type="predicted"/>
<name>A0ABU8PY13_9GAMM</name>
<reference evidence="1 2" key="1">
    <citation type="submission" date="2023-12" db="EMBL/GenBank/DDBJ databases">
        <title>Gut-associated functions are favored during microbiome assembly across C. elegans life.</title>
        <authorList>
            <person name="Zimmermann J."/>
        </authorList>
    </citation>
    <scope>NUCLEOTIDE SEQUENCE [LARGE SCALE GENOMIC DNA]</scope>
    <source>
        <strain evidence="1 2">BIGb0393</strain>
    </source>
</reference>
<protein>
    <submittedName>
        <fullName evidence="1">Uncharacterized protein</fullName>
    </submittedName>
</protein>
<dbReference type="Proteomes" id="UP001362100">
    <property type="component" value="Unassembled WGS sequence"/>
</dbReference>